<evidence type="ECO:0000256" key="2">
    <source>
        <dbReference type="ARBA" id="ARBA00023125"/>
    </source>
</evidence>
<evidence type="ECO:0000256" key="1">
    <source>
        <dbReference type="ARBA" id="ARBA00023015"/>
    </source>
</evidence>
<dbReference type="PANTHER" id="PTHR30514:SF1">
    <property type="entry name" value="HTH-TYPE TRANSCRIPTIONAL REGULATOR HEXR-RELATED"/>
    <property type="match status" value="1"/>
</dbReference>
<keyword evidence="2" id="KW-0238">DNA-binding</keyword>
<keyword evidence="7" id="KW-1185">Reference proteome</keyword>
<dbReference type="Gene3D" id="3.40.50.10490">
    <property type="entry name" value="Glucose-6-phosphate isomerase like protein, domain 1"/>
    <property type="match status" value="1"/>
</dbReference>
<protein>
    <submittedName>
        <fullName evidence="6">Transcriptional regulator</fullName>
    </submittedName>
</protein>
<dbReference type="OrthoDB" id="3684496at2"/>
<dbReference type="CDD" id="cd05013">
    <property type="entry name" value="SIS_RpiR"/>
    <property type="match status" value="1"/>
</dbReference>
<reference evidence="7" key="1">
    <citation type="submission" date="2017-11" db="EMBL/GenBank/DDBJ databases">
        <authorList>
            <person name="Zhu W."/>
        </authorList>
    </citation>
    <scope>NUCLEOTIDE SEQUENCE [LARGE SCALE GENOMIC DNA]</scope>
    <source>
        <strain evidence="7">CAU 1183</strain>
    </source>
</reference>
<dbReference type="InterPro" id="IPR035472">
    <property type="entry name" value="RpiR-like_SIS"/>
</dbReference>
<evidence type="ECO:0000256" key="3">
    <source>
        <dbReference type="ARBA" id="ARBA00023163"/>
    </source>
</evidence>
<dbReference type="EMBL" id="PIOC01000001">
    <property type="protein sequence ID" value="RDW22196.1"/>
    <property type="molecule type" value="Genomic_DNA"/>
</dbReference>
<name>A0A3D8Q182_9BACI</name>
<feature type="domain" description="HTH rpiR-type" evidence="4">
    <location>
        <begin position="8"/>
        <end position="84"/>
    </location>
</feature>
<dbReference type="Gene3D" id="1.10.10.10">
    <property type="entry name" value="Winged helix-like DNA-binding domain superfamily/Winged helix DNA-binding domain"/>
    <property type="match status" value="1"/>
</dbReference>
<feature type="domain" description="SIS" evidence="5">
    <location>
        <begin position="128"/>
        <end position="268"/>
    </location>
</feature>
<evidence type="ECO:0000313" key="6">
    <source>
        <dbReference type="EMBL" id="RDW22196.1"/>
    </source>
</evidence>
<evidence type="ECO:0000259" key="5">
    <source>
        <dbReference type="PROSITE" id="PS51464"/>
    </source>
</evidence>
<keyword evidence="1" id="KW-0805">Transcription regulation</keyword>
<dbReference type="PROSITE" id="PS51464">
    <property type="entry name" value="SIS"/>
    <property type="match status" value="1"/>
</dbReference>
<dbReference type="InterPro" id="IPR046348">
    <property type="entry name" value="SIS_dom_sf"/>
</dbReference>
<dbReference type="InterPro" id="IPR001347">
    <property type="entry name" value="SIS_dom"/>
</dbReference>
<dbReference type="SUPFAM" id="SSF53697">
    <property type="entry name" value="SIS domain"/>
    <property type="match status" value="1"/>
</dbReference>
<gene>
    <name evidence="6" type="ORF">CWR48_00360</name>
</gene>
<evidence type="ECO:0000259" key="4">
    <source>
        <dbReference type="PROSITE" id="PS51071"/>
    </source>
</evidence>
<dbReference type="PROSITE" id="PS51071">
    <property type="entry name" value="HTH_RPIR"/>
    <property type="match status" value="1"/>
</dbReference>
<evidence type="ECO:0000313" key="7">
    <source>
        <dbReference type="Proteomes" id="UP000257143"/>
    </source>
</evidence>
<dbReference type="InterPro" id="IPR036388">
    <property type="entry name" value="WH-like_DNA-bd_sf"/>
</dbReference>
<dbReference type="Pfam" id="PF01380">
    <property type="entry name" value="SIS"/>
    <property type="match status" value="1"/>
</dbReference>
<dbReference type="RefSeq" id="WP_115771056.1">
    <property type="nucleotide sequence ID" value="NZ_PIOC01000001.1"/>
</dbReference>
<dbReference type="SUPFAM" id="SSF46689">
    <property type="entry name" value="Homeodomain-like"/>
    <property type="match status" value="1"/>
</dbReference>
<dbReference type="Proteomes" id="UP000257143">
    <property type="component" value="Unassembled WGS sequence"/>
</dbReference>
<dbReference type="InterPro" id="IPR047640">
    <property type="entry name" value="RpiR-like"/>
</dbReference>
<dbReference type="AlphaFoldDB" id="A0A3D8Q182"/>
<accession>A0A3D8Q182</accession>
<organism evidence="6 7">
    <name type="scientific">Oceanobacillus arenosus</name>
    <dbReference type="NCBI Taxonomy" id="1229153"/>
    <lineage>
        <taxon>Bacteria</taxon>
        <taxon>Bacillati</taxon>
        <taxon>Bacillota</taxon>
        <taxon>Bacilli</taxon>
        <taxon>Bacillales</taxon>
        <taxon>Bacillaceae</taxon>
        <taxon>Oceanobacillus</taxon>
    </lineage>
</organism>
<dbReference type="GO" id="GO:1901135">
    <property type="term" value="P:carbohydrate derivative metabolic process"/>
    <property type="evidence" value="ECO:0007669"/>
    <property type="project" value="InterPro"/>
</dbReference>
<dbReference type="GO" id="GO:0097367">
    <property type="term" value="F:carbohydrate derivative binding"/>
    <property type="evidence" value="ECO:0007669"/>
    <property type="project" value="InterPro"/>
</dbReference>
<dbReference type="InterPro" id="IPR009057">
    <property type="entry name" value="Homeodomain-like_sf"/>
</dbReference>
<dbReference type="InterPro" id="IPR000281">
    <property type="entry name" value="HTH_RpiR"/>
</dbReference>
<dbReference type="GO" id="GO:0003677">
    <property type="term" value="F:DNA binding"/>
    <property type="evidence" value="ECO:0007669"/>
    <property type="project" value="UniProtKB-KW"/>
</dbReference>
<sequence length="286" mass="31101">MSTVAGKSNPLTIIPSIYKSLTKSEQKVAELVMSDTQEAVYSTVTDLSEKAGVGETTVIRFCRKLGFRGFQEFKLAVAQNLANPNEQIHGKIEETDTIEEVAAKITQQNSKVLKDSLELLQNESLQKAVTAIINAKKVYFFGVGSSGTTANDARIRFMRMGLNVDYSSDSHIMAMQASLVGEQDVVVGISSSGSTKDVVDAIQIAKENKAFIICITNHARSPITQYADVILLAASKETPLQGGAFTSKIAQLHLLDILTVIIDRQEKDSSFSAVEKTAKSVLNKMY</sequence>
<proteinExistence type="predicted"/>
<dbReference type="GO" id="GO:0003700">
    <property type="term" value="F:DNA-binding transcription factor activity"/>
    <property type="evidence" value="ECO:0007669"/>
    <property type="project" value="InterPro"/>
</dbReference>
<dbReference type="Pfam" id="PF01418">
    <property type="entry name" value="HTH_6"/>
    <property type="match status" value="1"/>
</dbReference>
<keyword evidence="3" id="KW-0804">Transcription</keyword>
<comment type="caution">
    <text evidence="6">The sequence shown here is derived from an EMBL/GenBank/DDBJ whole genome shotgun (WGS) entry which is preliminary data.</text>
</comment>
<dbReference type="PANTHER" id="PTHR30514">
    <property type="entry name" value="GLUCOKINASE"/>
    <property type="match status" value="1"/>
</dbReference>